<dbReference type="GO" id="GO:0046872">
    <property type="term" value="F:metal ion binding"/>
    <property type="evidence" value="ECO:0007669"/>
    <property type="project" value="UniProtKB-KW"/>
</dbReference>
<dbReference type="PANTHER" id="PTHR10359:SF19">
    <property type="entry name" value="DNA REPAIR GLYCOSYLASE MJ1434-RELATED"/>
    <property type="match status" value="1"/>
</dbReference>
<reference evidence="6 7" key="1">
    <citation type="journal article" date="2017" name="Genome Announc.">
        <title>Complete Genome Sequences of Two Acetylene-Fermenting Pelobacter acetylenicus Strains.</title>
        <authorList>
            <person name="Sutton J.M."/>
            <person name="Baesman S.M."/>
            <person name="Fierst J.L."/>
            <person name="Poret-Peterson A.T."/>
            <person name="Oremland R.S."/>
            <person name="Dunlap D.S."/>
            <person name="Akob D.M."/>
        </authorList>
    </citation>
    <scope>NUCLEOTIDE SEQUENCE [LARGE SCALE GENOMIC DNA]</scope>
    <source>
        <strain evidence="6 7">DSM 3247</strain>
    </source>
</reference>
<dbReference type="EMBL" id="CP015518">
    <property type="protein sequence ID" value="APG25056.1"/>
    <property type="molecule type" value="Genomic_DNA"/>
</dbReference>
<keyword evidence="4" id="KW-0411">Iron-sulfur</keyword>
<dbReference type="STRING" id="29542.A6070_02510"/>
<dbReference type="SUPFAM" id="SSF48150">
    <property type="entry name" value="DNA-glycosylase"/>
    <property type="match status" value="1"/>
</dbReference>
<dbReference type="GO" id="GO:0051539">
    <property type="term" value="F:4 iron, 4 sulfur cluster binding"/>
    <property type="evidence" value="ECO:0007669"/>
    <property type="project" value="UniProtKB-KW"/>
</dbReference>
<organism evidence="6 7">
    <name type="scientific">Syntrophotalea acetylenica</name>
    <name type="common">Pelobacter acetylenicus</name>
    <dbReference type="NCBI Taxonomy" id="29542"/>
    <lineage>
        <taxon>Bacteria</taxon>
        <taxon>Pseudomonadati</taxon>
        <taxon>Thermodesulfobacteriota</taxon>
        <taxon>Desulfuromonadia</taxon>
        <taxon>Desulfuromonadales</taxon>
        <taxon>Syntrophotaleaceae</taxon>
        <taxon>Syntrophotalea</taxon>
    </lineage>
</organism>
<evidence type="ECO:0000259" key="5">
    <source>
        <dbReference type="SMART" id="SM00478"/>
    </source>
</evidence>
<evidence type="ECO:0000256" key="4">
    <source>
        <dbReference type="ARBA" id="ARBA00023014"/>
    </source>
</evidence>
<dbReference type="InterPro" id="IPR023170">
    <property type="entry name" value="HhH_base_excis_C"/>
</dbReference>
<evidence type="ECO:0000256" key="1">
    <source>
        <dbReference type="ARBA" id="ARBA00022485"/>
    </source>
</evidence>
<dbReference type="Gene3D" id="1.10.1670.10">
    <property type="entry name" value="Helix-hairpin-Helix base-excision DNA repair enzymes (C-terminal)"/>
    <property type="match status" value="1"/>
</dbReference>
<dbReference type="Gene3D" id="1.10.340.30">
    <property type="entry name" value="Hypothetical protein, domain 2"/>
    <property type="match status" value="1"/>
</dbReference>
<evidence type="ECO:0000256" key="2">
    <source>
        <dbReference type="ARBA" id="ARBA00022723"/>
    </source>
</evidence>
<evidence type="ECO:0000313" key="6">
    <source>
        <dbReference type="EMBL" id="APG25056.1"/>
    </source>
</evidence>
<gene>
    <name evidence="6" type="ORF">A7E75_08540</name>
</gene>
<keyword evidence="1" id="KW-0004">4Fe-4S</keyword>
<dbReference type="GO" id="GO:0004519">
    <property type="term" value="F:endonuclease activity"/>
    <property type="evidence" value="ECO:0007669"/>
    <property type="project" value="UniProtKB-KW"/>
</dbReference>
<keyword evidence="6" id="KW-0378">Hydrolase</keyword>
<keyword evidence="6" id="KW-0540">Nuclease</keyword>
<proteinExistence type="predicted"/>
<dbReference type="RefSeq" id="WP_072286907.1">
    <property type="nucleotide sequence ID" value="NZ_CP015455.1"/>
</dbReference>
<dbReference type="Proteomes" id="UP000182264">
    <property type="component" value="Chromosome"/>
</dbReference>
<dbReference type="SMART" id="SM00478">
    <property type="entry name" value="ENDO3c"/>
    <property type="match status" value="1"/>
</dbReference>
<dbReference type="InterPro" id="IPR011257">
    <property type="entry name" value="DNA_glycosylase"/>
</dbReference>
<dbReference type="PANTHER" id="PTHR10359">
    <property type="entry name" value="A/G-SPECIFIC ADENINE GLYCOSYLASE/ENDONUCLEASE III"/>
    <property type="match status" value="1"/>
</dbReference>
<feature type="domain" description="HhH-GPD" evidence="5">
    <location>
        <begin position="36"/>
        <end position="195"/>
    </location>
</feature>
<evidence type="ECO:0000256" key="3">
    <source>
        <dbReference type="ARBA" id="ARBA00023004"/>
    </source>
</evidence>
<dbReference type="KEGG" id="pace:A6070_02510"/>
<keyword evidence="6" id="KW-0255">Endonuclease</keyword>
<dbReference type="PIRSF" id="PIRSF001435">
    <property type="entry name" value="Nth"/>
    <property type="match status" value="1"/>
</dbReference>
<dbReference type="InterPro" id="IPR003265">
    <property type="entry name" value="HhH-GPD_domain"/>
</dbReference>
<accession>A0A1L3GGK0</accession>
<dbReference type="Pfam" id="PF00730">
    <property type="entry name" value="HhH-GPD"/>
    <property type="match status" value="1"/>
</dbReference>
<sequence>MKNSLMFMYHRLVRHFGPLHWWPADSPFEVVIGAFLTQNTAWRNVEQAIAALKQHIPLTPAALCALPKETLEALIRPAGFFRQKAQRLQLFAQVLQERYQGDLDAMLSGPLPRVRQELLAFKGIGPETADSILLYAAQRPSFVVDAYTRRLLQRYGLLRGIENHEEIRALFMDHLPHQAALFNEFHALVVEQCKTFCRKRPLCESCPLQSRCAARL</sequence>
<name>A0A1L3GGK0_SYNAC</name>
<keyword evidence="7" id="KW-1185">Reference proteome</keyword>
<keyword evidence="2" id="KW-0479">Metal-binding</keyword>
<protein>
    <submittedName>
        <fullName evidence="6">Endonuclease</fullName>
    </submittedName>
</protein>
<evidence type="ECO:0000313" key="7">
    <source>
        <dbReference type="Proteomes" id="UP000182264"/>
    </source>
</evidence>
<dbReference type="GO" id="GO:0006284">
    <property type="term" value="P:base-excision repair"/>
    <property type="evidence" value="ECO:0007669"/>
    <property type="project" value="InterPro"/>
</dbReference>
<dbReference type="AlphaFoldDB" id="A0A1L3GGK0"/>
<keyword evidence="3" id="KW-0408">Iron</keyword>
<dbReference type="OrthoDB" id="9802365at2"/>
<dbReference type="CDD" id="cd00056">
    <property type="entry name" value="ENDO3c"/>
    <property type="match status" value="1"/>
</dbReference>